<dbReference type="Gene3D" id="3.30.420.10">
    <property type="entry name" value="Ribonuclease H-like superfamily/Ribonuclease H"/>
    <property type="match status" value="1"/>
</dbReference>
<dbReference type="PANTHER" id="PTHR47723:SF19">
    <property type="entry name" value="POLYNUCLEOTIDYL TRANSFERASE, RIBONUCLEASE H-LIKE SUPERFAMILY PROTEIN"/>
    <property type="match status" value="1"/>
</dbReference>
<dbReference type="InterPro" id="IPR012337">
    <property type="entry name" value="RNaseH-like_sf"/>
</dbReference>
<evidence type="ECO:0000259" key="1">
    <source>
        <dbReference type="PROSITE" id="PS50879"/>
    </source>
</evidence>
<dbReference type="InterPro" id="IPR002156">
    <property type="entry name" value="RNaseH_domain"/>
</dbReference>
<dbReference type="InterPro" id="IPR053151">
    <property type="entry name" value="RNase_H-like"/>
</dbReference>
<reference evidence="2 3" key="1">
    <citation type="journal article" date="2017" name="Genome Biol. Evol.">
        <title>Phytophthora megakarya and P. palmivora, closely related causal agents of cacao black pod rot, underwent increases in genome sizes and gene numbers by different mechanisms.</title>
        <authorList>
            <person name="Ali S.S."/>
            <person name="Shao J."/>
            <person name="Lary D.J."/>
            <person name="Kronmiller B."/>
            <person name="Shen D."/>
            <person name="Strem M.D."/>
            <person name="Amoako-Attah I."/>
            <person name="Akrofi A.Y."/>
            <person name="Begoude B.A."/>
            <person name="Ten Hoopen G.M."/>
            <person name="Coulibaly K."/>
            <person name="Kebe B.I."/>
            <person name="Melnick R.L."/>
            <person name="Guiltinan M.J."/>
            <person name="Tyler B.M."/>
            <person name="Meinhardt L.W."/>
            <person name="Bailey B.A."/>
        </authorList>
    </citation>
    <scope>NUCLEOTIDE SEQUENCE [LARGE SCALE GENOMIC DNA]</scope>
    <source>
        <strain evidence="3">sbr112.9</strain>
    </source>
</reference>
<gene>
    <name evidence="2" type="ORF">PHPALM_16332</name>
</gene>
<feature type="non-terminal residue" evidence="2">
    <location>
        <position position="1"/>
    </location>
</feature>
<dbReference type="PROSITE" id="PS50879">
    <property type="entry name" value="RNASE_H_1"/>
    <property type="match status" value="1"/>
</dbReference>
<dbReference type="PANTHER" id="PTHR47723">
    <property type="entry name" value="OS05G0353850 PROTEIN"/>
    <property type="match status" value="1"/>
</dbReference>
<keyword evidence="2" id="KW-0548">Nucleotidyltransferase</keyword>
<dbReference type="Proteomes" id="UP000237271">
    <property type="component" value="Unassembled WGS sequence"/>
</dbReference>
<dbReference type="Pfam" id="PF13456">
    <property type="entry name" value="RVT_3"/>
    <property type="match status" value="1"/>
</dbReference>
<dbReference type="GO" id="GO:0004523">
    <property type="term" value="F:RNA-DNA hybrid ribonuclease activity"/>
    <property type="evidence" value="ECO:0007669"/>
    <property type="project" value="InterPro"/>
</dbReference>
<dbReference type="AlphaFoldDB" id="A0A2P4XQ02"/>
<dbReference type="InterPro" id="IPR036397">
    <property type="entry name" value="RNaseH_sf"/>
</dbReference>
<organism evidence="2 3">
    <name type="scientific">Phytophthora palmivora</name>
    <dbReference type="NCBI Taxonomy" id="4796"/>
    <lineage>
        <taxon>Eukaryota</taxon>
        <taxon>Sar</taxon>
        <taxon>Stramenopiles</taxon>
        <taxon>Oomycota</taxon>
        <taxon>Peronosporomycetes</taxon>
        <taxon>Peronosporales</taxon>
        <taxon>Peronosporaceae</taxon>
        <taxon>Phytophthora</taxon>
    </lineage>
</organism>
<name>A0A2P4XQ02_9STRA</name>
<dbReference type="OrthoDB" id="89493at2759"/>
<evidence type="ECO:0000313" key="2">
    <source>
        <dbReference type="EMBL" id="POM67633.1"/>
    </source>
</evidence>
<sequence>LATLDIVGHSTGRQLVVHSKSRLLEEVQHSIRVDIILDFHLHPHLDRIACFWAGKRRWSITRQQARRAAVAARRMRGEQRVRQRDLDWQAENTAIHDALTAVSWSCIRSLVGLNPWGERLLYRLKTRSLSCYDFTKNAMGCPHAKCVDGMNNSLSHIFWDCPSAQQLWQIFMEGWKQLGLLVDLQDISTLFTFKLRSVPPAILDRHDAEHYWRSVGERLDIAASLHKAATECWQLGIITVLQLIWKWRTEHFALNRVVSAEKFQALLRLRLRTAYHTMQIAVHEEERNGSAIAAMHTIVGTLNRRWTPTLCTLTLPEGQYVLFFDGGTTNNQDEYRGLLHGLLTADRKRMKPLHIVGDSKLIIDQQQRRRPPRADHLSHLYKRCRVLADRCNVQSWTHHLRSFNKTADALANLAMDVQRSRQLHVVSHTVDDFWQPAIHWVANDISHWIENRLITT</sequence>
<dbReference type="GO" id="GO:0003964">
    <property type="term" value="F:RNA-directed DNA polymerase activity"/>
    <property type="evidence" value="ECO:0007669"/>
    <property type="project" value="UniProtKB-KW"/>
</dbReference>
<dbReference type="EMBL" id="NCKW01008844">
    <property type="protein sequence ID" value="POM67633.1"/>
    <property type="molecule type" value="Genomic_DNA"/>
</dbReference>
<evidence type="ECO:0000313" key="3">
    <source>
        <dbReference type="Proteomes" id="UP000237271"/>
    </source>
</evidence>
<dbReference type="SUPFAM" id="SSF53098">
    <property type="entry name" value="Ribonuclease H-like"/>
    <property type="match status" value="1"/>
</dbReference>
<keyword evidence="2" id="KW-0695">RNA-directed DNA polymerase</keyword>
<protein>
    <submittedName>
        <fullName evidence="2">Reverse transcriptase</fullName>
    </submittedName>
</protein>
<keyword evidence="3" id="KW-1185">Reference proteome</keyword>
<accession>A0A2P4XQ02</accession>
<keyword evidence="2" id="KW-0808">Transferase</keyword>
<comment type="caution">
    <text evidence="2">The sequence shown here is derived from an EMBL/GenBank/DDBJ whole genome shotgun (WGS) entry which is preliminary data.</text>
</comment>
<proteinExistence type="predicted"/>
<dbReference type="GO" id="GO:0003676">
    <property type="term" value="F:nucleic acid binding"/>
    <property type="evidence" value="ECO:0007669"/>
    <property type="project" value="InterPro"/>
</dbReference>
<feature type="domain" description="RNase H type-1" evidence="1">
    <location>
        <begin position="316"/>
        <end position="416"/>
    </location>
</feature>